<gene>
    <name evidence="1" type="ORF">GCM10009416_02250</name>
</gene>
<dbReference type="EMBL" id="BAAAFZ010000004">
    <property type="protein sequence ID" value="GAA0567754.1"/>
    <property type="molecule type" value="Genomic_DNA"/>
</dbReference>
<evidence type="ECO:0000313" key="1">
    <source>
        <dbReference type="EMBL" id="GAA0567754.1"/>
    </source>
</evidence>
<accession>A0ABP3PP29</accession>
<proteinExistence type="predicted"/>
<keyword evidence="2" id="KW-1185">Reference proteome</keyword>
<evidence type="ECO:0000313" key="2">
    <source>
        <dbReference type="Proteomes" id="UP001501588"/>
    </source>
</evidence>
<comment type="caution">
    <text evidence="1">The sequence shown here is derived from an EMBL/GenBank/DDBJ whole genome shotgun (WGS) entry which is preliminary data.</text>
</comment>
<dbReference type="RefSeq" id="WP_343893286.1">
    <property type="nucleotide sequence ID" value="NZ_BAAAFZ010000004.1"/>
</dbReference>
<reference evidence="2" key="1">
    <citation type="journal article" date="2019" name="Int. J. Syst. Evol. Microbiol.">
        <title>The Global Catalogue of Microorganisms (GCM) 10K type strain sequencing project: providing services to taxonomists for standard genome sequencing and annotation.</title>
        <authorList>
            <consortium name="The Broad Institute Genomics Platform"/>
            <consortium name="The Broad Institute Genome Sequencing Center for Infectious Disease"/>
            <person name="Wu L."/>
            <person name="Ma J."/>
        </authorList>
    </citation>
    <scope>NUCLEOTIDE SEQUENCE [LARGE SCALE GENOMIC DNA]</scope>
    <source>
        <strain evidence="2">JCM 9933</strain>
    </source>
</reference>
<name>A0ABP3PP29_9PROT</name>
<protein>
    <submittedName>
        <fullName evidence="1">Uncharacterized protein</fullName>
    </submittedName>
</protein>
<dbReference type="Proteomes" id="UP001501588">
    <property type="component" value="Unassembled WGS sequence"/>
</dbReference>
<organism evidence="1 2">
    <name type="scientific">Craurococcus roseus</name>
    <dbReference type="NCBI Taxonomy" id="77585"/>
    <lineage>
        <taxon>Bacteria</taxon>
        <taxon>Pseudomonadati</taxon>
        <taxon>Pseudomonadota</taxon>
        <taxon>Alphaproteobacteria</taxon>
        <taxon>Acetobacterales</taxon>
        <taxon>Acetobacteraceae</taxon>
        <taxon>Craurococcus</taxon>
    </lineage>
</organism>
<sequence>MDSGDPAYWDEIYRLGWMPKLRGRVADTEEERGDPDWCTLLALPWGRVRFDLEEGVVVRTTVAGLPPTPDLVHGLAGRGGPRRHEAGIAAGHADGVRRRRARRLHGLRGGRIGAGVRAARCDLVGAVPDAVAVGLSAPKRRTVREPTPRAFLLVGASCAASSSWLPSGAFPGSAAEAGAPGLSMVAGTKAIPSERAPAPTFSAATPAGIERIGAAVEAGYREAVAQEFRRARAGGVLAAAPDAQGRPADRVGDREWRAGPWGFADAAWRSALTAEPA</sequence>